<accession>A0A8X6N6M2</accession>
<reference evidence="1" key="1">
    <citation type="submission" date="2020-08" db="EMBL/GenBank/DDBJ databases">
        <title>Multicomponent nature underlies the extraordinary mechanical properties of spider dragline silk.</title>
        <authorList>
            <person name="Kono N."/>
            <person name="Nakamura H."/>
            <person name="Mori M."/>
            <person name="Yoshida Y."/>
            <person name="Ohtoshi R."/>
            <person name="Malay A.D."/>
            <person name="Moran D.A.P."/>
            <person name="Tomita M."/>
            <person name="Numata K."/>
            <person name="Arakawa K."/>
        </authorList>
    </citation>
    <scope>NUCLEOTIDE SEQUENCE</scope>
</reference>
<organism evidence="1 2">
    <name type="scientific">Nephila pilipes</name>
    <name type="common">Giant wood spider</name>
    <name type="synonym">Nephila maculata</name>
    <dbReference type="NCBI Taxonomy" id="299642"/>
    <lineage>
        <taxon>Eukaryota</taxon>
        <taxon>Metazoa</taxon>
        <taxon>Ecdysozoa</taxon>
        <taxon>Arthropoda</taxon>
        <taxon>Chelicerata</taxon>
        <taxon>Arachnida</taxon>
        <taxon>Araneae</taxon>
        <taxon>Araneomorphae</taxon>
        <taxon>Entelegynae</taxon>
        <taxon>Araneoidea</taxon>
        <taxon>Nephilidae</taxon>
        <taxon>Nephila</taxon>
    </lineage>
</organism>
<comment type="caution">
    <text evidence="1">The sequence shown here is derived from an EMBL/GenBank/DDBJ whole genome shotgun (WGS) entry which is preliminary data.</text>
</comment>
<proteinExistence type="predicted"/>
<gene>
    <name evidence="1" type="ORF">NPIL_546191</name>
</gene>
<dbReference type="EMBL" id="BMAW01054716">
    <property type="protein sequence ID" value="GFS97630.1"/>
    <property type="molecule type" value="Genomic_DNA"/>
</dbReference>
<evidence type="ECO:0000313" key="2">
    <source>
        <dbReference type="Proteomes" id="UP000887013"/>
    </source>
</evidence>
<dbReference type="Proteomes" id="UP000887013">
    <property type="component" value="Unassembled WGS sequence"/>
</dbReference>
<sequence length="160" mass="18513">MQRNAYPSLGGKGQCFLGYFWTRKKFLEKRLLFILWTKSCLKRKSMANTMFEKKLHFPLWRSRVWSRLEAISFAVTGVNTEGLRSGSNYLEAAARSDVKRSQPNELDDVLFRFFLLLYIPAPAASGEVRNNLRDFVIRTRVKDPTANRATCWNVQGLPCL</sequence>
<dbReference type="OrthoDB" id="10615676at2759"/>
<name>A0A8X6N6M2_NEPPI</name>
<evidence type="ECO:0000313" key="1">
    <source>
        <dbReference type="EMBL" id="GFS97630.1"/>
    </source>
</evidence>
<dbReference type="AlphaFoldDB" id="A0A8X6N6M2"/>
<protein>
    <submittedName>
        <fullName evidence="1">Uncharacterized protein</fullName>
    </submittedName>
</protein>
<keyword evidence="2" id="KW-1185">Reference proteome</keyword>